<dbReference type="UniPathway" id="UPA00196"/>
<feature type="transmembrane region" description="Helical" evidence="3">
    <location>
        <begin position="95"/>
        <end position="115"/>
    </location>
</feature>
<comment type="pathway">
    <text evidence="1">Glycolipid biosynthesis; glycosylphosphatidylinositol-anchor biosynthesis.</text>
</comment>
<sequence length="235" mass="25562">MASLLRTAPRLHVRRPSPTAAEFTVTTEPPPTLRLRLLSLAVVALRLTLCLAVLLVLHSQWCASASGCARLLSLSRPLTLAAPRSSLLWPWPCLALARLPAPALLALLAATLYLVGLGRAHARESLLVLRGLGVQTTEAPVSFFSPASLLSSPFSWVCSSGAATRFIPTEKIHDILLNEAFRGFEVRYYLVVVVEGEQDVVVVFPGLLPPRHIVETVWRGARQCLYEGRTEDKGG</sequence>
<keyword evidence="6" id="KW-1185">Reference proteome</keyword>
<organism evidence="5 6">
    <name type="scientific">Ophiocordyceps australis</name>
    <dbReference type="NCBI Taxonomy" id="1399860"/>
    <lineage>
        <taxon>Eukaryota</taxon>
        <taxon>Fungi</taxon>
        <taxon>Dikarya</taxon>
        <taxon>Ascomycota</taxon>
        <taxon>Pezizomycotina</taxon>
        <taxon>Sordariomycetes</taxon>
        <taxon>Hypocreomycetidae</taxon>
        <taxon>Hypocreales</taxon>
        <taxon>Ophiocordycipitaceae</taxon>
        <taxon>Ophiocordyceps</taxon>
    </lineage>
</organism>
<dbReference type="GO" id="GO:0000506">
    <property type="term" value="C:glycosylphosphatidylinositol-N-acetylglucosaminyltransferase (GPI-GnT) complex"/>
    <property type="evidence" value="ECO:0007669"/>
    <property type="project" value="InterPro"/>
</dbReference>
<accession>A0A2C5Y6D5</accession>
<evidence type="ECO:0000256" key="2">
    <source>
        <dbReference type="ARBA" id="ARBA00009610"/>
    </source>
</evidence>
<dbReference type="EMBL" id="NJET01000053">
    <property type="protein sequence ID" value="PHH63266.1"/>
    <property type="molecule type" value="Genomic_DNA"/>
</dbReference>
<evidence type="ECO:0000256" key="1">
    <source>
        <dbReference type="ARBA" id="ARBA00004687"/>
    </source>
</evidence>
<comment type="similarity">
    <text evidence="2">Belongs to the PIGH family.</text>
</comment>
<keyword evidence="3" id="KW-0812">Transmembrane</keyword>
<feature type="transmembrane region" description="Helical" evidence="3">
    <location>
        <begin position="37"/>
        <end position="57"/>
    </location>
</feature>
<protein>
    <recommendedName>
        <fullName evidence="4">Phosphatidylinositol N-acetylglucosaminyltransferase subunit H conserved domain-containing protein</fullName>
    </recommendedName>
</protein>
<comment type="caution">
    <text evidence="5">The sequence shown here is derived from an EMBL/GenBank/DDBJ whole genome shotgun (WGS) entry which is preliminary data.</text>
</comment>
<proteinExistence type="inferred from homology"/>
<dbReference type="InterPro" id="IPR044215">
    <property type="entry name" value="PIG-H"/>
</dbReference>
<keyword evidence="3" id="KW-0472">Membrane</keyword>
<reference evidence="5 6" key="1">
    <citation type="submission" date="2017-06" db="EMBL/GenBank/DDBJ databases">
        <title>Ant-infecting Ophiocordyceps genomes reveal a high diversity of potential behavioral manipulation genes and a possible major role for enterotoxins.</title>
        <authorList>
            <person name="De Bekker C."/>
            <person name="Evans H.C."/>
            <person name="Brachmann A."/>
            <person name="Hughes D.P."/>
        </authorList>
    </citation>
    <scope>NUCLEOTIDE SEQUENCE [LARGE SCALE GENOMIC DNA]</scope>
    <source>
        <strain evidence="5 6">Map64</strain>
    </source>
</reference>
<dbReference type="GO" id="GO:0006506">
    <property type="term" value="P:GPI anchor biosynthetic process"/>
    <property type="evidence" value="ECO:0007669"/>
    <property type="project" value="UniProtKB-UniPathway"/>
</dbReference>
<dbReference type="Proteomes" id="UP000226192">
    <property type="component" value="Unassembled WGS sequence"/>
</dbReference>
<dbReference type="Pfam" id="PF10181">
    <property type="entry name" value="PIG-H"/>
    <property type="match status" value="1"/>
</dbReference>
<dbReference type="AlphaFoldDB" id="A0A2C5Y6D5"/>
<evidence type="ECO:0000313" key="5">
    <source>
        <dbReference type="EMBL" id="PHH63266.1"/>
    </source>
</evidence>
<gene>
    <name evidence="5" type="ORF">CDD81_6123</name>
</gene>
<dbReference type="STRING" id="1399860.A0A2C5Y6D5"/>
<keyword evidence="3" id="KW-1133">Transmembrane helix</keyword>
<dbReference type="InterPro" id="IPR019328">
    <property type="entry name" value="PIGH-H_dom"/>
</dbReference>
<feature type="domain" description="Phosphatidylinositol N-acetylglucosaminyltransferase subunit H conserved" evidence="4">
    <location>
        <begin position="125"/>
        <end position="205"/>
    </location>
</feature>
<name>A0A2C5Y6D5_9HYPO</name>
<evidence type="ECO:0000313" key="6">
    <source>
        <dbReference type="Proteomes" id="UP000226192"/>
    </source>
</evidence>
<dbReference type="PANTHER" id="PTHR15231">
    <property type="entry name" value="PHOSPHATIDYLINOSITOL N-ACETYLGLUCOSAMINYLTRANSFERASE SUBUNIT H"/>
    <property type="match status" value="1"/>
</dbReference>
<evidence type="ECO:0000259" key="4">
    <source>
        <dbReference type="Pfam" id="PF10181"/>
    </source>
</evidence>
<dbReference type="PANTHER" id="PTHR15231:SF1">
    <property type="entry name" value="PHOSPHATIDYLINOSITOL N-ACETYLGLUCOSAMINYLTRANSFERASE SUBUNIT H"/>
    <property type="match status" value="1"/>
</dbReference>
<dbReference type="OrthoDB" id="6256716at2759"/>
<evidence type="ECO:0000256" key="3">
    <source>
        <dbReference type="SAM" id="Phobius"/>
    </source>
</evidence>